<protein>
    <submittedName>
        <fullName evidence="2">BLUF domain-containing protein</fullName>
    </submittedName>
</protein>
<dbReference type="OrthoDB" id="196105at2"/>
<dbReference type="Proteomes" id="UP000282977">
    <property type="component" value="Unassembled WGS sequence"/>
</dbReference>
<evidence type="ECO:0000313" key="2">
    <source>
        <dbReference type="EMBL" id="RVT39473.1"/>
    </source>
</evidence>
<feature type="domain" description="BLUF" evidence="1">
    <location>
        <begin position="6"/>
        <end position="97"/>
    </location>
</feature>
<dbReference type="Gene3D" id="3.30.70.100">
    <property type="match status" value="1"/>
</dbReference>
<dbReference type="GO" id="GO:0009882">
    <property type="term" value="F:blue light photoreceptor activity"/>
    <property type="evidence" value="ECO:0007669"/>
    <property type="project" value="InterPro"/>
</dbReference>
<reference evidence="2 3" key="1">
    <citation type="submission" date="2019-01" db="EMBL/GenBank/DDBJ databases">
        <authorList>
            <person name="Chen W.-M."/>
        </authorList>
    </citation>
    <scope>NUCLEOTIDE SEQUENCE [LARGE SCALE GENOMIC DNA]</scope>
    <source>
        <strain evidence="2 3">TLA-22</strain>
    </source>
</reference>
<dbReference type="SUPFAM" id="SSF54975">
    <property type="entry name" value="Acylphosphatase/BLUF domain-like"/>
    <property type="match status" value="1"/>
</dbReference>
<accession>A0A437J465</accession>
<dbReference type="RefSeq" id="WP_127691833.1">
    <property type="nucleotide sequence ID" value="NZ_RZUL01000007.1"/>
</dbReference>
<dbReference type="InterPro" id="IPR036046">
    <property type="entry name" value="Acylphosphatase-like_dom_sf"/>
</dbReference>
<proteinExistence type="predicted"/>
<dbReference type="SMART" id="SM01034">
    <property type="entry name" value="BLUF"/>
    <property type="match status" value="1"/>
</dbReference>
<dbReference type="GO" id="GO:0071949">
    <property type="term" value="F:FAD binding"/>
    <property type="evidence" value="ECO:0007669"/>
    <property type="project" value="InterPro"/>
</dbReference>
<dbReference type="EMBL" id="RZUL01000007">
    <property type="protein sequence ID" value="RVT39473.1"/>
    <property type="molecule type" value="Genomic_DNA"/>
</dbReference>
<organism evidence="2 3">
    <name type="scientific">Sphingobium algorifonticola</name>
    <dbReference type="NCBI Taxonomy" id="2008318"/>
    <lineage>
        <taxon>Bacteria</taxon>
        <taxon>Pseudomonadati</taxon>
        <taxon>Pseudomonadota</taxon>
        <taxon>Alphaproteobacteria</taxon>
        <taxon>Sphingomonadales</taxon>
        <taxon>Sphingomonadaceae</taxon>
        <taxon>Sphingobium</taxon>
    </lineage>
</organism>
<dbReference type="AlphaFoldDB" id="A0A437J465"/>
<name>A0A437J465_9SPHN</name>
<keyword evidence="3" id="KW-1185">Reference proteome</keyword>
<gene>
    <name evidence="2" type="ORF">ENE74_15645</name>
</gene>
<comment type="caution">
    <text evidence="2">The sequence shown here is derived from an EMBL/GenBank/DDBJ whole genome shotgun (WGS) entry which is preliminary data.</text>
</comment>
<sequence>MVAILIYQLVYMSRACGSSAQDMCQHILPVSRRNNSLLDVTGVLVCTPQHFVQALEGPDAVVDLLFDKIVKDARHQDIRIIKQRQLPHRQFGAWAMAHDDRTSNAMLSKATDALLADTDAAALL</sequence>
<dbReference type="PROSITE" id="PS50925">
    <property type="entry name" value="BLUF"/>
    <property type="match status" value="1"/>
</dbReference>
<evidence type="ECO:0000313" key="3">
    <source>
        <dbReference type="Proteomes" id="UP000282977"/>
    </source>
</evidence>
<dbReference type="InterPro" id="IPR007024">
    <property type="entry name" value="BLUF_domain"/>
</dbReference>
<evidence type="ECO:0000259" key="1">
    <source>
        <dbReference type="PROSITE" id="PS50925"/>
    </source>
</evidence>
<dbReference type="Pfam" id="PF04940">
    <property type="entry name" value="BLUF"/>
    <property type="match status" value="1"/>
</dbReference>